<evidence type="ECO:0000313" key="16">
    <source>
        <dbReference type="EMBL" id="TGG91283.1"/>
    </source>
</evidence>
<evidence type="ECO:0000256" key="11">
    <source>
        <dbReference type="ARBA" id="ARBA00048988"/>
    </source>
</evidence>
<protein>
    <recommendedName>
        <fullName evidence="9">DNA 3'-5' helicase</fullName>
        <ecNumber evidence="9">5.6.2.4</ecNumber>
    </recommendedName>
    <alternativeName>
        <fullName evidence="10">DNA 3'-5' helicase II</fullName>
    </alternativeName>
</protein>
<feature type="domain" description="UvrD-like helicase ATP-binding" evidence="14">
    <location>
        <begin position="27"/>
        <end position="315"/>
    </location>
</feature>
<organism evidence="16 17">
    <name type="scientific">Natronospirillum operosum</name>
    <dbReference type="NCBI Taxonomy" id="2759953"/>
    <lineage>
        <taxon>Bacteria</taxon>
        <taxon>Pseudomonadati</taxon>
        <taxon>Pseudomonadota</taxon>
        <taxon>Gammaproteobacteria</taxon>
        <taxon>Oceanospirillales</taxon>
        <taxon>Natronospirillaceae</taxon>
        <taxon>Natronospirillum</taxon>
    </lineage>
</organism>
<dbReference type="PANTHER" id="PTHR11070:SF2">
    <property type="entry name" value="ATP-DEPENDENT DNA HELICASE SRS2"/>
    <property type="match status" value="1"/>
</dbReference>
<proteinExistence type="inferred from homology"/>
<feature type="domain" description="UvrD-like helicase C-terminal" evidence="15">
    <location>
        <begin position="316"/>
        <end position="591"/>
    </location>
</feature>
<dbReference type="InterPro" id="IPR027417">
    <property type="entry name" value="P-loop_NTPase"/>
</dbReference>
<dbReference type="InterPro" id="IPR014016">
    <property type="entry name" value="UvrD-like_ATP-bd"/>
</dbReference>
<dbReference type="Gene3D" id="3.40.50.300">
    <property type="entry name" value="P-loop containing nucleotide triphosphate hydrolases"/>
    <property type="match status" value="2"/>
</dbReference>
<dbReference type="GO" id="GO:0043138">
    <property type="term" value="F:3'-5' DNA helicase activity"/>
    <property type="evidence" value="ECO:0007669"/>
    <property type="project" value="UniProtKB-EC"/>
</dbReference>
<dbReference type="PANTHER" id="PTHR11070">
    <property type="entry name" value="UVRD / RECB / PCRA DNA HELICASE FAMILY MEMBER"/>
    <property type="match status" value="1"/>
</dbReference>
<sequence length="663" mass="74997">MTGILAQTPAPPDHAPTSASRAHGLSLRLTDEQTAAIQGRQQHQRIIAVAGSGKTATLMEQAHALLQDGVPPKRLLVLMYNRSARADFEQRFRSLYPGPLPDVRTFHALGFSIYRTLVRQGHLSAWQGDLLSDRELEPRVWRWLQELATTGEQAQDMQANRRKWVEPAMTFIERVKAGLDSPEQVFEQLNLNLQARPFVRLFEQLESWRRDHRRLTFADMIYDPVRLFSSRPDIAAGFADHLDHVIVDEFQDINACQHALLEAVTGERARVTIVGDPDQTIYEFRGSDPGFMLHHFPARYPDATTRTLSASFRYGPNLASCANRLIRHNRQREPVQTRSAPSTPDTQVVLHETEHEVALIGRLLRDWSAAGELEDVAILHRLWAQAGRLELQLLTEQIPFRLEHGGSVLQRQELQPLLALCQVAGGRLDGATTETRLALWTSLLTQPYPKIQRRLLTNMARALATSELPPYRALMAHLPDKLSYWQQDQLALRADVIRLAEQGTTGASQLLSSWLNQTDYLNSFDDSAFSAQQADEQKETVRGFVAFMREQDRPAAAVSDWLDSLLAERQAHNADPTAGQVCLTSLHKAKGRQWQRVIVPGLNRHFYPYHPEGHLRLPVDEESERRLLYVGITRAVQALHLITPTARSDQSLFVSELGLTAQR</sequence>
<dbReference type="InterPro" id="IPR000212">
    <property type="entry name" value="DNA_helicase_UvrD/REP"/>
</dbReference>
<evidence type="ECO:0000256" key="3">
    <source>
        <dbReference type="ARBA" id="ARBA00022801"/>
    </source>
</evidence>
<accession>A0A4Z0WBZ9</accession>
<dbReference type="GO" id="GO:0000725">
    <property type="term" value="P:recombinational repair"/>
    <property type="evidence" value="ECO:0007669"/>
    <property type="project" value="TreeGrafter"/>
</dbReference>
<dbReference type="InterPro" id="IPR013986">
    <property type="entry name" value="DExx_box_DNA_helicase_dom_sf"/>
</dbReference>
<dbReference type="GO" id="GO:0003677">
    <property type="term" value="F:DNA binding"/>
    <property type="evidence" value="ECO:0007669"/>
    <property type="project" value="UniProtKB-KW"/>
</dbReference>
<evidence type="ECO:0000256" key="2">
    <source>
        <dbReference type="ARBA" id="ARBA00022741"/>
    </source>
</evidence>
<dbReference type="Pfam" id="PF13361">
    <property type="entry name" value="UvrD_C"/>
    <property type="match status" value="1"/>
</dbReference>
<dbReference type="EMBL" id="SRMF01000009">
    <property type="protein sequence ID" value="TGG91283.1"/>
    <property type="molecule type" value="Genomic_DNA"/>
</dbReference>
<dbReference type="Gene3D" id="1.10.486.10">
    <property type="entry name" value="PCRA, domain 4"/>
    <property type="match status" value="1"/>
</dbReference>
<dbReference type="GO" id="GO:0016887">
    <property type="term" value="F:ATP hydrolysis activity"/>
    <property type="evidence" value="ECO:0007669"/>
    <property type="project" value="RHEA"/>
</dbReference>
<feature type="region of interest" description="Disordered" evidence="13">
    <location>
        <begin position="1"/>
        <end position="23"/>
    </location>
</feature>
<keyword evidence="5 12" id="KW-0067">ATP-binding</keyword>
<comment type="catalytic activity">
    <reaction evidence="8">
        <text>Couples ATP hydrolysis with the unwinding of duplex DNA by translocating in the 3'-5' direction.</text>
        <dbReference type="EC" id="5.6.2.4"/>
    </reaction>
</comment>
<dbReference type="PROSITE" id="PS51198">
    <property type="entry name" value="UVRD_HELICASE_ATP_BIND"/>
    <property type="match status" value="1"/>
</dbReference>
<evidence type="ECO:0000313" key="17">
    <source>
        <dbReference type="Proteomes" id="UP000297475"/>
    </source>
</evidence>
<evidence type="ECO:0000256" key="4">
    <source>
        <dbReference type="ARBA" id="ARBA00022806"/>
    </source>
</evidence>
<dbReference type="Gene3D" id="1.10.10.160">
    <property type="match status" value="1"/>
</dbReference>
<comment type="similarity">
    <text evidence="1">Belongs to the helicase family. UvrD subfamily.</text>
</comment>
<comment type="caution">
    <text evidence="16">The sequence shown here is derived from an EMBL/GenBank/DDBJ whole genome shotgun (WGS) entry which is preliminary data.</text>
</comment>
<evidence type="ECO:0000256" key="5">
    <source>
        <dbReference type="ARBA" id="ARBA00022840"/>
    </source>
</evidence>
<evidence type="ECO:0000256" key="7">
    <source>
        <dbReference type="ARBA" id="ARBA00023235"/>
    </source>
</evidence>
<dbReference type="EC" id="5.6.2.4" evidence="9"/>
<evidence type="ECO:0000256" key="6">
    <source>
        <dbReference type="ARBA" id="ARBA00023125"/>
    </source>
</evidence>
<keyword evidence="4 12" id="KW-0347">Helicase</keyword>
<dbReference type="AlphaFoldDB" id="A0A4Z0WBZ9"/>
<dbReference type="OrthoDB" id="9806690at2"/>
<dbReference type="PROSITE" id="PS51217">
    <property type="entry name" value="UVRD_HELICASE_CTER"/>
    <property type="match status" value="1"/>
</dbReference>
<keyword evidence="17" id="KW-1185">Reference proteome</keyword>
<evidence type="ECO:0000256" key="12">
    <source>
        <dbReference type="PROSITE-ProRule" id="PRU00560"/>
    </source>
</evidence>
<dbReference type="InterPro" id="IPR014017">
    <property type="entry name" value="DNA_helicase_UvrD-like_C"/>
</dbReference>
<evidence type="ECO:0000256" key="10">
    <source>
        <dbReference type="ARBA" id="ARBA00034923"/>
    </source>
</evidence>
<dbReference type="SUPFAM" id="SSF52540">
    <property type="entry name" value="P-loop containing nucleoside triphosphate hydrolases"/>
    <property type="match status" value="1"/>
</dbReference>
<keyword evidence="6" id="KW-0238">DNA-binding</keyword>
<dbReference type="Proteomes" id="UP000297475">
    <property type="component" value="Unassembled WGS sequence"/>
</dbReference>
<evidence type="ECO:0000256" key="8">
    <source>
        <dbReference type="ARBA" id="ARBA00034617"/>
    </source>
</evidence>
<dbReference type="Pfam" id="PF00580">
    <property type="entry name" value="UvrD-helicase"/>
    <property type="match status" value="1"/>
</dbReference>
<dbReference type="CDD" id="cd17932">
    <property type="entry name" value="DEXQc_UvrD"/>
    <property type="match status" value="1"/>
</dbReference>
<evidence type="ECO:0000259" key="14">
    <source>
        <dbReference type="PROSITE" id="PS51198"/>
    </source>
</evidence>
<evidence type="ECO:0000256" key="9">
    <source>
        <dbReference type="ARBA" id="ARBA00034808"/>
    </source>
</evidence>
<reference evidence="16 17" key="1">
    <citation type="submission" date="2019-04" db="EMBL/GenBank/DDBJ databases">
        <title>Natronospirillum operosus gen. nov., sp. nov., a haloalkaliphilic satellite isolated from decaying biomass of laboratory culture of cyanobacterium Geitlerinema sp. and proposal of Natronospirillaceae fam. nov. and Saccharospirillaceae fam. nov.</title>
        <authorList>
            <person name="Kevbrin V."/>
            <person name="Boltyanskaya Y."/>
            <person name="Koziaeva V."/>
            <person name="Grouzdev D.S."/>
            <person name="Park M."/>
            <person name="Cho J."/>
        </authorList>
    </citation>
    <scope>NUCLEOTIDE SEQUENCE [LARGE SCALE GENOMIC DNA]</scope>
    <source>
        <strain evidence="16 17">G-116</strain>
    </source>
</reference>
<keyword evidence="3 12" id="KW-0378">Hydrolase</keyword>
<feature type="binding site" evidence="12">
    <location>
        <begin position="48"/>
        <end position="55"/>
    </location>
    <ligand>
        <name>ATP</name>
        <dbReference type="ChEBI" id="CHEBI:30616"/>
    </ligand>
</feature>
<comment type="catalytic activity">
    <reaction evidence="11">
        <text>ATP + H2O = ADP + phosphate + H(+)</text>
        <dbReference type="Rhea" id="RHEA:13065"/>
        <dbReference type="ChEBI" id="CHEBI:15377"/>
        <dbReference type="ChEBI" id="CHEBI:15378"/>
        <dbReference type="ChEBI" id="CHEBI:30616"/>
        <dbReference type="ChEBI" id="CHEBI:43474"/>
        <dbReference type="ChEBI" id="CHEBI:456216"/>
        <dbReference type="EC" id="5.6.2.4"/>
    </reaction>
</comment>
<name>A0A4Z0WBZ9_9GAMM</name>
<evidence type="ECO:0000256" key="1">
    <source>
        <dbReference type="ARBA" id="ARBA00009922"/>
    </source>
</evidence>
<keyword evidence="2 12" id="KW-0547">Nucleotide-binding</keyword>
<dbReference type="GO" id="GO:0005524">
    <property type="term" value="F:ATP binding"/>
    <property type="evidence" value="ECO:0007669"/>
    <property type="project" value="UniProtKB-UniRule"/>
</dbReference>
<gene>
    <name evidence="16" type="ORF">E4656_16305</name>
</gene>
<evidence type="ECO:0000259" key="15">
    <source>
        <dbReference type="PROSITE" id="PS51217"/>
    </source>
</evidence>
<keyword evidence="7" id="KW-0413">Isomerase</keyword>
<evidence type="ECO:0000256" key="13">
    <source>
        <dbReference type="SAM" id="MobiDB-lite"/>
    </source>
</evidence>